<accession>H2YE25</accession>
<dbReference type="InParanoid" id="H2YE25"/>
<dbReference type="Ensembl" id="ENSCSAVT00000003628.1">
    <property type="protein sequence ID" value="ENSCSAVP00000003573.1"/>
    <property type="gene ID" value="ENSCSAVG00000002124.1"/>
</dbReference>
<reference evidence="1" key="3">
    <citation type="submission" date="2025-09" db="UniProtKB">
        <authorList>
            <consortium name="Ensembl"/>
        </authorList>
    </citation>
    <scope>IDENTIFICATION</scope>
</reference>
<proteinExistence type="predicted"/>
<evidence type="ECO:0000313" key="1">
    <source>
        <dbReference type="Ensembl" id="ENSCSAVP00000003573.1"/>
    </source>
</evidence>
<sequence length="80" mass="8777">MADESDGGGRNNAELALNVMFDIAIFGCLVQCCTEAWFSLMESRFYHLLTQLGIASLCYKALFCCNVWMDQINGGAAGKK</sequence>
<evidence type="ECO:0000313" key="2">
    <source>
        <dbReference type="Proteomes" id="UP000007875"/>
    </source>
</evidence>
<protein>
    <submittedName>
        <fullName evidence="1">Uncharacterized protein</fullName>
    </submittedName>
</protein>
<name>H2YE25_CIOSA</name>
<reference evidence="1" key="2">
    <citation type="submission" date="2025-08" db="UniProtKB">
        <authorList>
            <consortium name="Ensembl"/>
        </authorList>
    </citation>
    <scope>IDENTIFICATION</scope>
</reference>
<keyword evidence="2" id="KW-1185">Reference proteome</keyword>
<organism evidence="1 2">
    <name type="scientific">Ciona savignyi</name>
    <name type="common">Pacific transparent sea squirt</name>
    <dbReference type="NCBI Taxonomy" id="51511"/>
    <lineage>
        <taxon>Eukaryota</taxon>
        <taxon>Metazoa</taxon>
        <taxon>Chordata</taxon>
        <taxon>Tunicata</taxon>
        <taxon>Ascidiacea</taxon>
        <taxon>Phlebobranchia</taxon>
        <taxon>Cionidae</taxon>
        <taxon>Ciona</taxon>
    </lineage>
</organism>
<dbReference type="Proteomes" id="UP000007875">
    <property type="component" value="Unassembled WGS sequence"/>
</dbReference>
<dbReference type="AlphaFoldDB" id="H2YE25"/>
<dbReference type="HOGENOM" id="CLU_2589040_0_0_1"/>
<reference evidence="2" key="1">
    <citation type="submission" date="2003-08" db="EMBL/GenBank/DDBJ databases">
        <authorList>
            <person name="Birren B."/>
            <person name="Nusbaum C."/>
            <person name="Abebe A."/>
            <person name="Abouelleil A."/>
            <person name="Adekoya E."/>
            <person name="Ait-zahra M."/>
            <person name="Allen N."/>
            <person name="Allen T."/>
            <person name="An P."/>
            <person name="Anderson M."/>
            <person name="Anderson S."/>
            <person name="Arachchi H."/>
            <person name="Armbruster J."/>
            <person name="Bachantsang P."/>
            <person name="Baldwin J."/>
            <person name="Barry A."/>
            <person name="Bayul T."/>
            <person name="Blitshsteyn B."/>
            <person name="Bloom T."/>
            <person name="Blye J."/>
            <person name="Boguslavskiy L."/>
            <person name="Borowsky M."/>
            <person name="Boukhgalter B."/>
            <person name="Brunache A."/>
            <person name="Butler J."/>
            <person name="Calixte N."/>
            <person name="Calvo S."/>
            <person name="Camarata J."/>
            <person name="Campo K."/>
            <person name="Chang J."/>
            <person name="Cheshatsang Y."/>
            <person name="Citroen M."/>
            <person name="Collymore A."/>
            <person name="Considine T."/>
            <person name="Cook A."/>
            <person name="Cooke P."/>
            <person name="Corum B."/>
            <person name="Cuomo C."/>
            <person name="David R."/>
            <person name="Dawoe T."/>
            <person name="Degray S."/>
            <person name="Dodge S."/>
            <person name="Dooley K."/>
            <person name="Dorje P."/>
            <person name="Dorjee K."/>
            <person name="Dorris L."/>
            <person name="Duffey N."/>
            <person name="Dupes A."/>
            <person name="Elkins T."/>
            <person name="Engels R."/>
            <person name="Erickson J."/>
            <person name="Farina A."/>
            <person name="Faro S."/>
            <person name="Ferreira P."/>
            <person name="Fischer H."/>
            <person name="Fitzgerald M."/>
            <person name="Foley K."/>
            <person name="Gage D."/>
            <person name="Galagan J."/>
            <person name="Gearin G."/>
            <person name="Gnerre S."/>
            <person name="Gnirke A."/>
            <person name="Goyette A."/>
            <person name="Graham J."/>
            <person name="Grandbois E."/>
            <person name="Gyaltsen K."/>
            <person name="Hafez N."/>
            <person name="Hagopian D."/>
            <person name="Hagos B."/>
            <person name="Hall J."/>
            <person name="Hatcher B."/>
            <person name="Heller A."/>
            <person name="Higgins H."/>
            <person name="Honan T."/>
            <person name="Horn A."/>
            <person name="Houde N."/>
            <person name="Hughes L."/>
            <person name="Hulme W."/>
            <person name="Husby E."/>
            <person name="Iliev I."/>
            <person name="Jaffe D."/>
            <person name="Jones C."/>
            <person name="Kamal M."/>
            <person name="Kamat A."/>
            <person name="Kamvysselis M."/>
            <person name="Karlsson E."/>
            <person name="Kells C."/>
            <person name="Kieu A."/>
            <person name="Kisner P."/>
            <person name="Kodira C."/>
            <person name="Kulbokas E."/>
            <person name="Labutti K."/>
            <person name="Lama D."/>
            <person name="Landers T."/>
            <person name="Leger J."/>
            <person name="Levine S."/>
            <person name="Lewis D."/>
            <person name="Lewis T."/>
            <person name="Lindblad-toh K."/>
            <person name="Liu X."/>
            <person name="Lokyitsang T."/>
            <person name="Lokyitsang Y."/>
            <person name="Lucien O."/>
            <person name="Lui A."/>
            <person name="Ma L.J."/>
            <person name="Mabbitt R."/>
            <person name="Macdonald J."/>
            <person name="Maclean C."/>
            <person name="Major J."/>
            <person name="Manning J."/>
            <person name="Marabella R."/>
            <person name="Maru K."/>
            <person name="Matthews C."/>
            <person name="Mauceli E."/>
            <person name="Mccarthy M."/>
            <person name="Mcdonough S."/>
            <person name="Mcghee T."/>
            <person name="Meldrim J."/>
            <person name="Meneus L."/>
            <person name="Mesirov J."/>
            <person name="Mihalev A."/>
            <person name="Mihova T."/>
            <person name="Mikkelsen T."/>
            <person name="Mlenga V."/>
            <person name="Moru K."/>
            <person name="Mozes J."/>
            <person name="Mulrain L."/>
            <person name="Munson G."/>
            <person name="Naylor J."/>
            <person name="Newes C."/>
            <person name="Nguyen C."/>
            <person name="Nguyen N."/>
            <person name="Nguyen T."/>
            <person name="Nicol R."/>
            <person name="Nielsen C."/>
            <person name="Nizzari M."/>
            <person name="Norbu C."/>
            <person name="Norbu N."/>
            <person name="O'donnell P."/>
            <person name="Okoawo O."/>
            <person name="O'leary S."/>
            <person name="Omotosho B."/>
            <person name="O'neill K."/>
            <person name="Osman S."/>
            <person name="Parker S."/>
            <person name="Perrin D."/>
            <person name="Phunkhang P."/>
            <person name="Piqani B."/>
            <person name="Purcell S."/>
            <person name="Rachupka T."/>
            <person name="Ramasamy U."/>
            <person name="Rameau R."/>
            <person name="Ray V."/>
            <person name="Raymond C."/>
            <person name="Retta R."/>
            <person name="Richardson S."/>
            <person name="Rise C."/>
            <person name="Rodriguez J."/>
            <person name="Rogers J."/>
            <person name="Rogov P."/>
            <person name="Rutman M."/>
            <person name="Schupbach R."/>
            <person name="Seaman C."/>
            <person name="Settipalli S."/>
            <person name="Sharpe T."/>
            <person name="Sheridan J."/>
            <person name="Sherpa N."/>
            <person name="Shi J."/>
            <person name="Smirnov S."/>
            <person name="Smith C."/>
            <person name="Sougnez C."/>
            <person name="Spencer B."/>
            <person name="Stalker J."/>
            <person name="Stange-thomann N."/>
            <person name="Stavropoulos S."/>
            <person name="Stetson K."/>
            <person name="Stone C."/>
            <person name="Stone S."/>
            <person name="Stubbs M."/>
            <person name="Talamas J."/>
            <person name="Tchuinga P."/>
            <person name="Tenzing P."/>
            <person name="Tesfaye S."/>
            <person name="Theodore J."/>
            <person name="Thoulutsang Y."/>
            <person name="Topham K."/>
            <person name="Towey S."/>
            <person name="Tsamla T."/>
            <person name="Tsomo N."/>
            <person name="Vallee D."/>
            <person name="Vassiliev H."/>
            <person name="Venkataraman V."/>
            <person name="Vinson J."/>
            <person name="Vo A."/>
            <person name="Wade C."/>
            <person name="Wang S."/>
            <person name="Wangchuk T."/>
            <person name="Wangdi T."/>
            <person name="Whittaker C."/>
            <person name="Wilkinson J."/>
            <person name="Wu Y."/>
            <person name="Wyman D."/>
            <person name="Yadav S."/>
            <person name="Yang S."/>
            <person name="Yang X."/>
            <person name="Yeager S."/>
            <person name="Yee E."/>
            <person name="Young G."/>
            <person name="Zainoun J."/>
            <person name="Zembeck L."/>
            <person name="Zimmer A."/>
            <person name="Zody M."/>
            <person name="Lander E."/>
        </authorList>
    </citation>
    <scope>NUCLEOTIDE SEQUENCE [LARGE SCALE GENOMIC DNA]</scope>
</reference>